<evidence type="ECO:0000256" key="2">
    <source>
        <dbReference type="ARBA" id="ARBA00022676"/>
    </source>
</evidence>
<dbReference type="PANTHER" id="PTHR48043:SF145">
    <property type="entry name" value="FI06409P-RELATED"/>
    <property type="match status" value="1"/>
</dbReference>
<gene>
    <name evidence="4" type="ORF">CALMAC_LOCUS20058</name>
</gene>
<dbReference type="OrthoDB" id="5835829at2759"/>
<evidence type="ECO:0000256" key="3">
    <source>
        <dbReference type="ARBA" id="ARBA00022679"/>
    </source>
</evidence>
<evidence type="ECO:0008006" key="6">
    <source>
        <dbReference type="Google" id="ProtNLM"/>
    </source>
</evidence>
<proteinExistence type="inferred from homology"/>
<dbReference type="GO" id="GO:0008194">
    <property type="term" value="F:UDP-glycosyltransferase activity"/>
    <property type="evidence" value="ECO:0007669"/>
    <property type="project" value="InterPro"/>
</dbReference>
<name>A0A653DSH9_CALMS</name>
<organism evidence="4 5">
    <name type="scientific">Callosobruchus maculatus</name>
    <name type="common">Southern cowpea weevil</name>
    <name type="synonym">Pulse bruchid</name>
    <dbReference type="NCBI Taxonomy" id="64391"/>
    <lineage>
        <taxon>Eukaryota</taxon>
        <taxon>Metazoa</taxon>
        <taxon>Ecdysozoa</taxon>
        <taxon>Arthropoda</taxon>
        <taxon>Hexapoda</taxon>
        <taxon>Insecta</taxon>
        <taxon>Pterygota</taxon>
        <taxon>Neoptera</taxon>
        <taxon>Endopterygota</taxon>
        <taxon>Coleoptera</taxon>
        <taxon>Polyphaga</taxon>
        <taxon>Cucujiformia</taxon>
        <taxon>Chrysomeloidea</taxon>
        <taxon>Chrysomelidae</taxon>
        <taxon>Bruchinae</taxon>
        <taxon>Bruchini</taxon>
        <taxon>Callosobruchus</taxon>
    </lineage>
</organism>
<dbReference type="AlphaFoldDB" id="A0A653DSH9"/>
<accession>A0A653DSH9</accession>
<comment type="similarity">
    <text evidence="1">Belongs to the UDP-glycosyltransferase family.</text>
</comment>
<dbReference type="SUPFAM" id="SSF53756">
    <property type="entry name" value="UDP-Glycosyltransferase/glycogen phosphorylase"/>
    <property type="match status" value="1"/>
</dbReference>
<reference evidence="4 5" key="1">
    <citation type="submission" date="2019-01" db="EMBL/GenBank/DDBJ databases">
        <authorList>
            <person name="Sayadi A."/>
        </authorList>
    </citation>
    <scope>NUCLEOTIDE SEQUENCE [LARGE SCALE GENOMIC DNA]</scope>
</reference>
<dbReference type="Pfam" id="PF00201">
    <property type="entry name" value="UDPGT"/>
    <property type="match status" value="1"/>
</dbReference>
<dbReference type="Gene3D" id="3.40.50.2000">
    <property type="entry name" value="Glycogen Phosphorylase B"/>
    <property type="match status" value="1"/>
</dbReference>
<evidence type="ECO:0000313" key="4">
    <source>
        <dbReference type="EMBL" id="VEN63148.1"/>
    </source>
</evidence>
<keyword evidence="3" id="KW-0808">Transferase</keyword>
<keyword evidence="2" id="KW-0328">Glycosyltransferase</keyword>
<evidence type="ECO:0000256" key="1">
    <source>
        <dbReference type="ARBA" id="ARBA00009995"/>
    </source>
</evidence>
<dbReference type="InterPro" id="IPR050271">
    <property type="entry name" value="UDP-glycosyltransferase"/>
</dbReference>
<dbReference type="PANTHER" id="PTHR48043">
    <property type="entry name" value="EG:EG0003.4 PROTEIN-RELATED"/>
    <property type="match status" value="1"/>
</dbReference>
<evidence type="ECO:0000313" key="5">
    <source>
        <dbReference type="Proteomes" id="UP000410492"/>
    </source>
</evidence>
<dbReference type="Proteomes" id="UP000410492">
    <property type="component" value="Unassembled WGS sequence"/>
</dbReference>
<protein>
    <recommendedName>
        <fullName evidence="6">Glucuronosyltransferase</fullName>
    </recommendedName>
</protein>
<dbReference type="InterPro" id="IPR002213">
    <property type="entry name" value="UDP_glucos_trans"/>
</dbReference>
<keyword evidence="5" id="KW-1185">Reference proteome</keyword>
<sequence length="131" mass="14424">MKPRRGFAQLTRHVEESSDAVCECSSCFTWVEAYGSCDDHVWRNGTYQGAAAPSSGHPNVKLFITQGGLQSLEEAIYNAVPVVVLPCFGDQTSNAKKIEDRGVGKAVYHVTDGLEETTFRSTILEVLRNDR</sequence>
<dbReference type="EMBL" id="CAACVG010014431">
    <property type="protein sequence ID" value="VEN63148.1"/>
    <property type="molecule type" value="Genomic_DNA"/>
</dbReference>